<name>A0A1I5GYL7_PSUAM</name>
<sequence>MFAHDDMAAANQRPEPLTGQRLQVAADVLGHLASPTRLHLLTLLAQQAQDVNSLTDQVEASRSSVSQHLGRLRMVGLVRTHREGRRMIYRLTSTHLVALIEEALGFAGHLVHNIPHHDQRTPSPAAPMTR</sequence>
<dbReference type="SUPFAM" id="SSF46785">
    <property type="entry name" value="Winged helix' DNA-binding domain"/>
    <property type="match status" value="1"/>
</dbReference>
<dbReference type="PRINTS" id="PR00778">
    <property type="entry name" value="HTHARSR"/>
</dbReference>
<dbReference type="Pfam" id="PF01022">
    <property type="entry name" value="HTH_5"/>
    <property type="match status" value="1"/>
</dbReference>
<evidence type="ECO:0000256" key="2">
    <source>
        <dbReference type="ARBA" id="ARBA00023125"/>
    </source>
</evidence>
<dbReference type="AlphaFoldDB" id="A0A1I5GYL7"/>
<dbReference type="CDD" id="cd00090">
    <property type="entry name" value="HTH_ARSR"/>
    <property type="match status" value="1"/>
</dbReference>
<evidence type="ECO:0000256" key="1">
    <source>
        <dbReference type="ARBA" id="ARBA00023015"/>
    </source>
</evidence>
<keyword evidence="3" id="KW-0804">Transcription</keyword>
<dbReference type="InterPro" id="IPR051011">
    <property type="entry name" value="Metal_resp_trans_reg"/>
</dbReference>
<gene>
    <name evidence="5" type="ORF">SAMN05216207_105326</name>
</gene>
<dbReference type="Proteomes" id="UP000199614">
    <property type="component" value="Unassembled WGS sequence"/>
</dbReference>
<evidence type="ECO:0000259" key="4">
    <source>
        <dbReference type="PROSITE" id="PS50987"/>
    </source>
</evidence>
<dbReference type="Gene3D" id="1.10.10.10">
    <property type="entry name" value="Winged helix-like DNA-binding domain superfamily/Winged helix DNA-binding domain"/>
    <property type="match status" value="1"/>
</dbReference>
<dbReference type="InterPro" id="IPR011991">
    <property type="entry name" value="ArsR-like_HTH"/>
</dbReference>
<dbReference type="NCBIfam" id="NF033788">
    <property type="entry name" value="HTH_metalloreg"/>
    <property type="match status" value="1"/>
</dbReference>
<dbReference type="GO" id="GO:0003677">
    <property type="term" value="F:DNA binding"/>
    <property type="evidence" value="ECO:0007669"/>
    <property type="project" value="UniProtKB-KW"/>
</dbReference>
<dbReference type="GO" id="GO:0003700">
    <property type="term" value="F:DNA-binding transcription factor activity"/>
    <property type="evidence" value="ECO:0007669"/>
    <property type="project" value="InterPro"/>
</dbReference>
<reference evidence="5 6" key="1">
    <citation type="submission" date="2016-10" db="EMBL/GenBank/DDBJ databases">
        <authorList>
            <person name="de Groot N.N."/>
        </authorList>
    </citation>
    <scope>NUCLEOTIDE SEQUENCE [LARGE SCALE GENOMIC DNA]</scope>
    <source>
        <strain evidence="5 6">CGMCC 4.1877</strain>
    </source>
</reference>
<dbReference type="EMBL" id="FOUY01000053">
    <property type="protein sequence ID" value="SFO41124.1"/>
    <property type="molecule type" value="Genomic_DNA"/>
</dbReference>
<evidence type="ECO:0000313" key="6">
    <source>
        <dbReference type="Proteomes" id="UP000199614"/>
    </source>
</evidence>
<dbReference type="PANTHER" id="PTHR43132:SF8">
    <property type="entry name" value="HTH-TYPE TRANSCRIPTIONAL REGULATOR KMTR"/>
    <property type="match status" value="1"/>
</dbReference>
<dbReference type="InterPro" id="IPR036388">
    <property type="entry name" value="WH-like_DNA-bd_sf"/>
</dbReference>
<dbReference type="RefSeq" id="WP_245773888.1">
    <property type="nucleotide sequence ID" value="NZ_FOUY01000053.1"/>
</dbReference>
<dbReference type="PROSITE" id="PS50987">
    <property type="entry name" value="HTH_ARSR_2"/>
    <property type="match status" value="1"/>
</dbReference>
<dbReference type="PANTHER" id="PTHR43132">
    <property type="entry name" value="ARSENICAL RESISTANCE OPERON REPRESSOR ARSR-RELATED"/>
    <property type="match status" value="1"/>
</dbReference>
<evidence type="ECO:0000256" key="3">
    <source>
        <dbReference type="ARBA" id="ARBA00023163"/>
    </source>
</evidence>
<dbReference type="InterPro" id="IPR001845">
    <property type="entry name" value="HTH_ArsR_DNA-bd_dom"/>
</dbReference>
<keyword evidence="1" id="KW-0805">Transcription regulation</keyword>
<keyword evidence="2" id="KW-0238">DNA-binding</keyword>
<proteinExistence type="predicted"/>
<dbReference type="SMART" id="SM00418">
    <property type="entry name" value="HTH_ARSR"/>
    <property type="match status" value="1"/>
</dbReference>
<accession>A0A1I5GYL7</accession>
<feature type="domain" description="HTH arsR-type" evidence="4">
    <location>
        <begin position="17"/>
        <end position="111"/>
    </location>
</feature>
<evidence type="ECO:0000313" key="5">
    <source>
        <dbReference type="EMBL" id="SFO41124.1"/>
    </source>
</evidence>
<dbReference type="InterPro" id="IPR036390">
    <property type="entry name" value="WH_DNA-bd_sf"/>
</dbReference>
<organism evidence="5 6">
    <name type="scientific">Pseudonocardia ammonioxydans</name>
    <dbReference type="NCBI Taxonomy" id="260086"/>
    <lineage>
        <taxon>Bacteria</taxon>
        <taxon>Bacillati</taxon>
        <taxon>Actinomycetota</taxon>
        <taxon>Actinomycetes</taxon>
        <taxon>Pseudonocardiales</taxon>
        <taxon>Pseudonocardiaceae</taxon>
        <taxon>Pseudonocardia</taxon>
    </lineage>
</organism>
<protein>
    <submittedName>
        <fullName evidence="5">Transcriptional regulator, ArsR family</fullName>
    </submittedName>
</protein>
<keyword evidence="6" id="KW-1185">Reference proteome</keyword>